<dbReference type="Proteomes" id="UP000271573">
    <property type="component" value="Chromosome"/>
</dbReference>
<proteinExistence type="predicted"/>
<sequence>MAVALLATVSFVFGSGVPAGAVTATPASHATVTYCQQATITASCLHAAVADFNIARHKEGLGPIVLPTNFVHLSVPKQLFVLINIERIDRHLPPFNGLSSALNAAAQTGANKYATPQPPSHMPAGTPHASAWSRASNALYAEFVWMYGGSATVRNGLLMNVCGPLTAGAALASGHAGAGVFLEGLDTRDRADVFTWNGERAYFPAASRERATASLPWVVRTSAPSFYRDNYWTLGISSPGTFSPAAAVRAQWYVDGVAQPGATSHQYTLTRAQHGHTVSVKLTAGRSGYMSCGKAYDFGRIS</sequence>
<accession>A0A3G9IS17</accession>
<feature type="chain" id="PRO_5018233623" description="SCP domain-containing protein" evidence="1">
    <location>
        <begin position="22"/>
        <end position="302"/>
    </location>
</feature>
<feature type="signal peptide" evidence="1">
    <location>
        <begin position="1"/>
        <end position="21"/>
    </location>
</feature>
<organism evidence="2 3">
    <name type="scientific">Nocardioides baekrokdamisoli</name>
    <dbReference type="NCBI Taxonomy" id="1804624"/>
    <lineage>
        <taxon>Bacteria</taxon>
        <taxon>Bacillati</taxon>
        <taxon>Actinomycetota</taxon>
        <taxon>Actinomycetes</taxon>
        <taxon>Propionibacteriales</taxon>
        <taxon>Nocardioidaceae</taxon>
        <taxon>Nocardioides</taxon>
    </lineage>
</organism>
<reference evidence="2 3" key="1">
    <citation type="submission" date="2018-11" db="EMBL/GenBank/DDBJ databases">
        <title>Complete genome sequence of Nocardioides baekrokdamisoli strain KCTC 39748.</title>
        <authorList>
            <person name="Kang S.W."/>
            <person name="Lee K.C."/>
            <person name="Kim K.K."/>
            <person name="Kim J.S."/>
            <person name="Kim D.S."/>
            <person name="Ko S.H."/>
            <person name="Yang S.H."/>
            <person name="Shin Y.K."/>
            <person name="Lee J.S."/>
        </authorList>
    </citation>
    <scope>NUCLEOTIDE SEQUENCE [LARGE SCALE GENOMIC DNA]</scope>
    <source>
        <strain evidence="2 3">KCTC 39748</strain>
    </source>
</reference>
<protein>
    <recommendedName>
        <fullName evidence="4">SCP domain-containing protein</fullName>
    </recommendedName>
</protein>
<name>A0A3G9IS17_9ACTN</name>
<evidence type="ECO:0008006" key="4">
    <source>
        <dbReference type="Google" id="ProtNLM"/>
    </source>
</evidence>
<evidence type="ECO:0000313" key="2">
    <source>
        <dbReference type="EMBL" id="BBH16411.1"/>
    </source>
</evidence>
<evidence type="ECO:0000313" key="3">
    <source>
        <dbReference type="Proteomes" id="UP000271573"/>
    </source>
</evidence>
<dbReference type="Gene3D" id="2.60.40.2700">
    <property type="match status" value="1"/>
</dbReference>
<dbReference type="AlphaFoldDB" id="A0A3G9IS17"/>
<evidence type="ECO:0000256" key="1">
    <source>
        <dbReference type="SAM" id="SignalP"/>
    </source>
</evidence>
<keyword evidence="1" id="KW-0732">Signal</keyword>
<dbReference type="EMBL" id="AP019307">
    <property type="protein sequence ID" value="BBH16411.1"/>
    <property type="molecule type" value="Genomic_DNA"/>
</dbReference>
<dbReference type="KEGG" id="nbe:Back2_06980"/>
<keyword evidence="3" id="KW-1185">Reference proteome</keyword>
<gene>
    <name evidence="2" type="ORF">Back2_06980</name>
</gene>